<comment type="caution">
    <text evidence="2">The sequence shown here is derived from an EMBL/GenBank/DDBJ whole genome shotgun (WGS) entry which is preliminary data.</text>
</comment>
<reference evidence="2" key="2">
    <citation type="submission" date="2023-05" db="EMBL/GenBank/DDBJ databases">
        <authorList>
            <consortium name="Lawrence Berkeley National Laboratory"/>
            <person name="Steindorff A."/>
            <person name="Hensen N."/>
            <person name="Bonometti L."/>
            <person name="Westerberg I."/>
            <person name="Brannstrom I.O."/>
            <person name="Guillou S."/>
            <person name="Cros-Aarteil S."/>
            <person name="Calhoun S."/>
            <person name="Haridas S."/>
            <person name="Kuo A."/>
            <person name="Mondo S."/>
            <person name="Pangilinan J."/>
            <person name="Riley R."/>
            <person name="Labutti K."/>
            <person name="Andreopoulos B."/>
            <person name="Lipzen A."/>
            <person name="Chen C."/>
            <person name="Yanf M."/>
            <person name="Daum C."/>
            <person name="Ng V."/>
            <person name="Clum A."/>
            <person name="Ohm R."/>
            <person name="Martin F."/>
            <person name="Silar P."/>
            <person name="Natvig D."/>
            <person name="Lalanne C."/>
            <person name="Gautier V."/>
            <person name="Ament-Velasquez S.L."/>
            <person name="Kruys A."/>
            <person name="Hutchinson M.I."/>
            <person name="Powell A.J."/>
            <person name="Barry K."/>
            <person name="Miller A.N."/>
            <person name="Grigoriev I.V."/>
            <person name="Debuchy R."/>
            <person name="Gladieux P."/>
            <person name="Thoren M.H."/>
            <person name="Johannesson H."/>
        </authorList>
    </citation>
    <scope>NUCLEOTIDE SEQUENCE</scope>
    <source>
        <strain evidence="2">CBS 532.94</strain>
    </source>
</reference>
<feature type="transmembrane region" description="Helical" evidence="1">
    <location>
        <begin position="184"/>
        <end position="201"/>
    </location>
</feature>
<name>A0AAN7CA83_9PEZI</name>
<dbReference type="Pfam" id="PF05705">
    <property type="entry name" value="DUF829"/>
    <property type="match status" value="1"/>
</dbReference>
<dbReference type="EMBL" id="MU860147">
    <property type="protein sequence ID" value="KAK4237263.1"/>
    <property type="molecule type" value="Genomic_DNA"/>
</dbReference>
<sequence>MTKLSPCVYVYRPATTSSPAPAFSSPNDTTTSSQPAPKLVLLATWMGARDPHIAKYLTRYQALYPTSPILLLRSEPRHFIRPRGTPRELAPAVSFFRSIFPEDLGVKKDDSSDSDSKPQLLIHAFSNGGVAILYALRRALNNPPSSSSSSPVLPNYTLLLDSTPGTFRYRAAYRAFTTGLRGPVLLLVAPLMHLMCVIYWVQHILVGRGKSGPLYVVARGLNDEVARSSEVRRTYVYGPADRLVHWRDVEAHATEAEENGFRVRRERFDGSEHVAHVRLDGERYWRVVRETWEGVDE</sequence>
<proteinExistence type="predicted"/>
<keyword evidence="3" id="KW-1185">Reference proteome</keyword>
<dbReference type="PANTHER" id="PTHR12265:SF40">
    <property type="entry name" value="DUF829-DOMAIN-CONTAINING PROTEIN"/>
    <property type="match status" value="1"/>
</dbReference>
<reference evidence="2" key="1">
    <citation type="journal article" date="2023" name="Mol. Phylogenet. Evol.">
        <title>Genome-scale phylogeny and comparative genomics of the fungal order Sordariales.</title>
        <authorList>
            <person name="Hensen N."/>
            <person name="Bonometti L."/>
            <person name="Westerberg I."/>
            <person name="Brannstrom I.O."/>
            <person name="Guillou S."/>
            <person name="Cros-Aarteil S."/>
            <person name="Calhoun S."/>
            <person name="Haridas S."/>
            <person name="Kuo A."/>
            <person name="Mondo S."/>
            <person name="Pangilinan J."/>
            <person name="Riley R."/>
            <person name="LaButti K."/>
            <person name="Andreopoulos B."/>
            <person name="Lipzen A."/>
            <person name="Chen C."/>
            <person name="Yan M."/>
            <person name="Daum C."/>
            <person name="Ng V."/>
            <person name="Clum A."/>
            <person name="Steindorff A."/>
            <person name="Ohm R.A."/>
            <person name="Martin F."/>
            <person name="Silar P."/>
            <person name="Natvig D.O."/>
            <person name="Lalanne C."/>
            <person name="Gautier V."/>
            <person name="Ament-Velasquez S.L."/>
            <person name="Kruys A."/>
            <person name="Hutchinson M.I."/>
            <person name="Powell A.J."/>
            <person name="Barry K."/>
            <person name="Miller A.N."/>
            <person name="Grigoriev I.V."/>
            <person name="Debuchy R."/>
            <person name="Gladieux P."/>
            <person name="Hiltunen Thoren M."/>
            <person name="Johannesson H."/>
        </authorList>
    </citation>
    <scope>NUCLEOTIDE SEQUENCE</scope>
    <source>
        <strain evidence="2">CBS 532.94</strain>
    </source>
</reference>
<evidence type="ECO:0000256" key="1">
    <source>
        <dbReference type="SAM" id="Phobius"/>
    </source>
</evidence>
<accession>A0AAN7CA83</accession>
<evidence type="ECO:0000313" key="2">
    <source>
        <dbReference type="EMBL" id="KAK4237263.1"/>
    </source>
</evidence>
<dbReference type="PANTHER" id="PTHR12265">
    <property type="entry name" value="TRANSMEMBRANE PROTEIN 53"/>
    <property type="match status" value="1"/>
</dbReference>
<keyword evidence="1" id="KW-0472">Membrane</keyword>
<gene>
    <name evidence="2" type="ORF">C8A03DRAFT_44873</name>
</gene>
<dbReference type="AlphaFoldDB" id="A0AAN7CA83"/>
<protein>
    <recommendedName>
        <fullName evidence="4">Indole-diterpene biosynthesis protein PaxU</fullName>
    </recommendedName>
</protein>
<evidence type="ECO:0008006" key="4">
    <source>
        <dbReference type="Google" id="ProtNLM"/>
    </source>
</evidence>
<organism evidence="2 3">
    <name type="scientific">Achaetomium macrosporum</name>
    <dbReference type="NCBI Taxonomy" id="79813"/>
    <lineage>
        <taxon>Eukaryota</taxon>
        <taxon>Fungi</taxon>
        <taxon>Dikarya</taxon>
        <taxon>Ascomycota</taxon>
        <taxon>Pezizomycotina</taxon>
        <taxon>Sordariomycetes</taxon>
        <taxon>Sordariomycetidae</taxon>
        <taxon>Sordariales</taxon>
        <taxon>Chaetomiaceae</taxon>
        <taxon>Achaetomium</taxon>
    </lineage>
</organism>
<evidence type="ECO:0000313" key="3">
    <source>
        <dbReference type="Proteomes" id="UP001303760"/>
    </source>
</evidence>
<keyword evidence="1" id="KW-1133">Transmembrane helix</keyword>
<dbReference type="InterPro" id="IPR008547">
    <property type="entry name" value="DUF829_TMEM53"/>
</dbReference>
<dbReference type="SUPFAM" id="SSF53474">
    <property type="entry name" value="alpha/beta-Hydrolases"/>
    <property type="match status" value="1"/>
</dbReference>
<dbReference type="Proteomes" id="UP001303760">
    <property type="component" value="Unassembled WGS sequence"/>
</dbReference>
<dbReference type="InterPro" id="IPR029058">
    <property type="entry name" value="AB_hydrolase_fold"/>
</dbReference>
<keyword evidence="1" id="KW-0812">Transmembrane</keyword>